<organism evidence="2 3">
    <name type="scientific">Bartonella ancashensis</name>
    <dbReference type="NCBI Taxonomy" id="1318743"/>
    <lineage>
        <taxon>Bacteria</taxon>
        <taxon>Pseudomonadati</taxon>
        <taxon>Pseudomonadota</taxon>
        <taxon>Alphaproteobacteria</taxon>
        <taxon>Hyphomicrobiales</taxon>
        <taxon>Bartonellaceae</taxon>
        <taxon>Bartonella</taxon>
    </lineage>
</organism>
<reference evidence="2 3" key="1">
    <citation type="journal article" date="2015" name="Genome Announc.">
        <title>Complete Genome Sequence of Bartonella ancashensis Strain 20.00, Isolated from the Blood of a Patient with Verruga Peruana.</title>
        <authorList>
            <person name="Hang J."/>
            <person name="Mullins K.E."/>
            <person name="Clifford R.J."/>
            <person name="Onmus-Leone F."/>
            <person name="Yang Y."/>
            <person name="Jiang J."/>
            <person name="Leguia M."/>
            <person name="Kasper M.R."/>
            <person name="Maguina C."/>
            <person name="Lesho E.P."/>
            <person name="Jarman R.G."/>
            <person name="Richards A.L."/>
            <person name="Blazes D."/>
        </authorList>
    </citation>
    <scope>NUCLEOTIDE SEQUENCE [LARGE SCALE GENOMIC DNA]</scope>
    <source>
        <strain evidence="2 3">20.00</strain>
    </source>
</reference>
<evidence type="ECO:0000259" key="1">
    <source>
        <dbReference type="Pfam" id="PF00561"/>
    </source>
</evidence>
<accession>A0A0M4LJ21</accession>
<dbReference type="AlphaFoldDB" id="A0A0M4LJ21"/>
<gene>
    <name evidence="2" type="ORF">PU02_0954</name>
</gene>
<dbReference type="PANTHER" id="PTHR43433">
    <property type="entry name" value="HYDROLASE, ALPHA/BETA FOLD FAMILY PROTEIN"/>
    <property type="match status" value="1"/>
</dbReference>
<sequence>MTTENIHFFEHSGFKFAYREEGEGEPVLLIHGFGSSAWINWCATGWFRTLTEAGYRVIAIDNRGHGDSEKSYDPLFYTPQAMASDSVKLLQHLKISKAHVMGYSMGARISAFMSLLYPEYVHSVVFGGLGIGMVTGAGNWEPVAEALLAKDVSTITNPRGLMFRKFADQTKSDKRALAACVVKSKQELAEEDVRKIKQPALVAVGSLDDIGGEAEPLAALLPNGKALQIPNRDHMLAVGDKIYKKGVVDFFLIIPFFNLWLLKAVFFT</sequence>
<feature type="domain" description="AB hydrolase-1" evidence="1">
    <location>
        <begin position="26"/>
        <end position="143"/>
    </location>
</feature>
<dbReference type="InterPro" id="IPR029058">
    <property type="entry name" value="AB_hydrolase_fold"/>
</dbReference>
<keyword evidence="2" id="KW-0378">Hydrolase</keyword>
<dbReference type="RefSeq" id="WP_053944267.1">
    <property type="nucleotide sequence ID" value="NZ_CP010401.1"/>
</dbReference>
<dbReference type="Pfam" id="PF00561">
    <property type="entry name" value="Abhydrolase_1"/>
    <property type="match status" value="1"/>
</dbReference>
<dbReference type="GO" id="GO:0004806">
    <property type="term" value="F:triacylglycerol lipase activity"/>
    <property type="evidence" value="ECO:0007669"/>
    <property type="project" value="TreeGrafter"/>
</dbReference>
<dbReference type="PATRIC" id="fig|1318743.3.peg.968"/>
<protein>
    <submittedName>
        <fullName evidence="2">Hydrolase</fullName>
    </submittedName>
</protein>
<evidence type="ECO:0000313" key="3">
    <source>
        <dbReference type="Proteomes" id="UP000057213"/>
    </source>
</evidence>
<dbReference type="Proteomes" id="UP000057213">
    <property type="component" value="Chromosome"/>
</dbReference>
<dbReference type="InterPro" id="IPR050471">
    <property type="entry name" value="AB_hydrolase"/>
</dbReference>
<evidence type="ECO:0000313" key="2">
    <source>
        <dbReference type="EMBL" id="ALE03768.1"/>
    </source>
</evidence>
<dbReference type="OrthoDB" id="9804723at2"/>
<dbReference type="Gene3D" id="3.40.50.1820">
    <property type="entry name" value="alpha/beta hydrolase"/>
    <property type="match status" value="1"/>
</dbReference>
<dbReference type="PANTHER" id="PTHR43433:SF5">
    <property type="entry name" value="AB HYDROLASE-1 DOMAIN-CONTAINING PROTEIN"/>
    <property type="match status" value="1"/>
</dbReference>
<dbReference type="InterPro" id="IPR000073">
    <property type="entry name" value="AB_hydrolase_1"/>
</dbReference>
<proteinExistence type="predicted"/>
<dbReference type="GO" id="GO:0046503">
    <property type="term" value="P:glycerolipid catabolic process"/>
    <property type="evidence" value="ECO:0007669"/>
    <property type="project" value="TreeGrafter"/>
</dbReference>
<name>A0A0M4LJ21_9HYPH</name>
<dbReference type="EMBL" id="CP010401">
    <property type="protein sequence ID" value="ALE03768.1"/>
    <property type="molecule type" value="Genomic_DNA"/>
</dbReference>
<keyword evidence="3" id="KW-1185">Reference proteome</keyword>
<dbReference type="KEGG" id="banc:PU02_0954"/>
<dbReference type="STRING" id="1318743.PU02_0954"/>
<dbReference type="SUPFAM" id="SSF53474">
    <property type="entry name" value="alpha/beta-Hydrolases"/>
    <property type="match status" value="1"/>
</dbReference>